<proteinExistence type="predicted"/>
<gene>
    <name evidence="1" type="ORF">KQ910_00270</name>
</gene>
<sequence length="182" mass="19802">MTYTLDSFVNEAQSALKTHEGPAGREQVRVLLEKLLANPSFVDEAVGPAAPIGTRKLYEDKDLGFVVLAHCNPKPHKSPPHDHGASWAVYGQAVKYTDMSEYKRLDGGTDAGDAKLEKVKTYRLEPGHAGVYDVGAIHAIDYPDGSRFVRVTGRDLDYVRRLKFDMAAGKAITIESATAGAD</sequence>
<comment type="caution">
    <text evidence="1">The sequence shown here is derived from an EMBL/GenBank/DDBJ whole genome shotgun (WGS) entry which is preliminary data.</text>
</comment>
<name>A0ABS6ICF0_9HYPH</name>
<dbReference type="EMBL" id="JAHOPB010000001">
    <property type="protein sequence ID" value="MBU8872170.1"/>
    <property type="molecule type" value="Genomic_DNA"/>
</dbReference>
<protein>
    <recommendedName>
        <fullName evidence="3">Cysteine dioxygenase</fullName>
    </recommendedName>
</protein>
<evidence type="ECO:0000313" key="2">
    <source>
        <dbReference type="Proteomes" id="UP000727907"/>
    </source>
</evidence>
<organism evidence="1 2">
    <name type="scientific">Reyranella humidisoli</name>
    <dbReference type="NCBI Taxonomy" id="2849149"/>
    <lineage>
        <taxon>Bacteria</taxon>
        <taxon>Pseudomonadati</taxon>
        <taxon>Pseudomonadota</taxon>
        <taxon>Alphaproteobacteria</taxon>
        <taxon>Hyphomicrobiales</taxon>
        <taxon>Reyranellaceae</taxon>
        <taxon>Reyranella</taxon>
    </lineage>
</organism>
<evidence type="ECO:0008006" key="3">
    <source>
        <dbReference type="Google" id="ProtNLM"/>
    </source>
</evidence>
<reference evidence="1 2" key="1">
    <citation type="submission" date="2021-06" db="EMBL/GenBank/DDBJ databases">
        <authorList>
            <person name="Lee D.H."/>
        </authorList>
    </citation>
    <scope>NUCLEOTIDE SEQUENCE [LARGE SCALE GENOMIC DNA]</scope>
    <source>
        <strain evidence="1 2">MMS21-HV4-11</strain>
    </source>
</reference>
<accession>A0ABS6ICF0</accession>
<keyword evidence="2" id="KW-1185">Reference proteome</keyword>
<evidence type="ECO:0000313" key="1">
    <source>
        <dbReference type="EMBL" id="MBU8872170.1"/>
    </source>
</evidence>
<dbReference type="Proteomes" id="UP000727907">
    <property type="component" value="Unassembled WGS sequence"/>
</dbReference>
<dbReference type="RefSeq" id="WP_216955764.1">
    <property type="nucleotide sequence ID" value="NZ_JAHOPB010000001.1"/>
</dbReference>